<evidence type="ECO:0000313" key="2">
    <source>
        <dbReference type="Proteomes" id="UP000054928"/>
    </source>
</evidence>
<name>A0A0P1A4G2_PLAHL</name>
<dbReference type="EMBL" id="CCYD01000019">
    <property type="protein sequence ID" value="CEG35205.1"/>
    <property type="molecule type" value="Genomic_DNA"/>
</dbReference>
<keyword evidence="2" id="KW-1185">Reference proteome</keyword>
<reference evidence="2" key="1">
    <citation type="submission" date="2014-09" db="EMBL/GenBank/DDBJ databases">
        <authorList>
            <person name="Sharma Rahul"/>
            <person name="Thines Marco"/>
        </authorList>
    </citation>
    <scope>NUCLEOTIDE SEQUENCE [LARGE SCALE GENOMIC DNA]</scope>
</reference>
<sequence>MMLEYGDYALQVLLFIFFKNCFLTILKTPEVTIVLSPKCADQKRCNKASRAGLNKHIDVQLEWLWSANGDGT</sequence>
<dbReference type="AlphaFoldDB" id="A0A0P1A4G2"/>
<dbReference type="Proteomes" id="UP000054928">
    <property type="component" value="Unassembled WGS sequence"/>
</dbReference>
<dbReference type="GeneID" id="36409911"/>
<organism evidence="1 2">
    <name type="scientific">Plasmopara halstedii</name>
    <name type="common">Downy mildew of sunflower</name>
    <dbReference type="NCBI Taxonomy" id="4781"/>
    <lineage>
        <taxon>Eukaryota</taxon>
        <taxon>Sar</taxon>
        <taxon>Stramenopiles</taxon>
        <taxon>Oomycota</taxon>
        <taxon>Peronosporomycetes</taxon>
        <taxon>Peronosporales</taxon>
        <taxon>Peronosporaceae</taxon>
        <taxon>Plasmopara</taxon>
    </lineage>
</organism>
<evidence type="ECO:0000313" key="1">
    <source>
        <dbReference type="EMBL" id="CEG35205.1"/>
    </source>
</evidence>
<accession>A0A0P1A4G2</accession>
<proteinExistence type="predicted"/>
<protein>
    <submittedName>
        <fullName evidence="1">Uncharacterized protein</fullName>
    </submittedName>
</protein>
<dbReference type="RefSeq" id="XP_024571574.1">
    <property type="nucleotide sequence ID" value="XM_024720223.2"/>
</dbReference>